<organism evidence="2 3">
    <name type="scientific">Paenibacillus odorifer</name>
    <dbReference type="NCBI Taxonomy" id="189426"/>
    <lineage>
        <taxon>Bacteria</taxon>
        <taxon>Bacillati</taxon>
        <taxon>Bacillota</taxon>
        <taxon>Bacilli</taxon>
        <taxon>Bacillales</taxon>
        <taxon>Paenibacillaceae</taxon>
        <taxon>Paenibacillus</taxon>
    </lineage>
</organism>
<dbReference type="EMBL" id="MPTO01000033">
    <property type="protein sequence ID" value="OME12459.1"/>
    <property type="molecule type" value="Genomic_DNA"/>
</dbReference>
<dbReference type="RefSeq" id="WP_076138353.1">
    <property type="nucleotide sequence ID" value="NZ_MPTO01000033.1"/>
</dbReference>
<feature type="domain" description="Bacteriophage SP-beta YorD" evidence="1">
    <location>
        <begin position="4"/>
        <end position="111"/>
    </location>
</feature>
<reference evidence="2 3" key="1">
    <citation type="submission" date="2016-10" db="EMBL/GenBank/DDBJ databases">
        <title>Paenibacillus species isolates.</title>
        <authorList>
            <person name="Beno S.M."/>
        </authorList>
    </citation>
    <scope>NUCLEOTIDE SEQUENCE [LARGE SCALE GENOMIC DNA]</scope>
    <source>
        <strain evidence="2 3">FSL H7-0918</strain>
    </source>
</reference>
<dbReference type="Pfam" id="PF09636">
    <property type="entry name" value="XkdW"/>
    <property type="match status" value="1"/>
</dbReference>
<dbReference type="InterPro" id="IPR035950">
    <property type="entry name" value="XkdW-like_sf"/>
</dbReference>
<evidence type="ECO:0000313" key="2">
    <source>
        <dbReference type="EMBL" id="OME12459.1"/>
    </source>
</evidence>
<accession>A0AB36J618</accession>
<evidence type="ECO:0000313" key="3">
    <source>
        <dbReference type="Proteomes" id="UP000187323"/>
    </source>
</evidence>
<name>A0AB36J618_9BACL</name>
<dbReference type="SUPFAM" id="SSF159865">
    <property type="entry name" value="XkdW-like"/>
    <property type="match status" value="2"/>
</dbReference>
<sequence>MNKALAIMYLYPQADPSRDFMIQNDGPEPRYLKDPPMKKYLRESAAEKRPSEWIEGIDYVLLPQPLDELVEGIDYVLEERGPYIAAWNLDAPQPTEEELEAAWEAYLEAEANKPPELSEVEQLRAENTALQDRLQDIEVIMAELLSI</sequence>
<dbReference type="Gene3D" id="3.30.56.60">
    <property type="entry name" value="XkdW-like"/>
    <property type="match status" value="2"/>
</dbReference>
<dbReference type="InterPro" id="IPR019094">
    <property type="entry name" value="Phage_SP-beta_YorD"/>
</dbReference>
<proteinExistence type="predicted"/>
<evidence type="ECO:0000259" key="1">
    <source>
        <dbReference type="Pfam" id="PF09636"/>
    </source>
</evidence>
<protein>
    <recommendedName>
        <fullName evidence="1">Bacteriophage SP-beta YorD domain-containing protein</fullName>
    </recommendedName>
</protein>
<comment type="caution">
    <text evidence="2">The sequence shown here is derived from an EMBL/GenBank/DDBJ whole genome shotgun (WGS) entry which is preliminary data.</text>
</comment>
<dbReference type="Proteomes" id="UP000187323">
    <property type="component" value="Unassembled WGS sequence"/>
</dbReference>
<dbReference type="AlphaFoldDB" id="A0AB36J618"/>
<gene>
    <name evidence="2" type="ORF">BSK47_26950</name>
</gene>